<reference evidence="1" key="1">
    <citation type="submission" date="2022-12" db="EMBL/GenBank/DDBJ databases">
        <authorList>
            <person name="Petersen C."/>
        </authorList>
    </citation>
    <scope>NUCLEOTIDE SEQUENCE</scope>
    <source>
        <strain evidence="1">IBT 15544</strain>
    </source>
</reference>
<proteinExistence type="predicted"/>
<evidence type="ECO:0000313" key="2">
    <source>
        <dbReference type="Proteomes" id="UP001150904"/>
    </source>
</evidence>
<gene>
    <name evidence="1" type="ORF">N7498_006097</name>
</gene>
<dbReference type="EMBL" id="JAPQKR010000013">
    <property type="protein sequence ID" value="KAJ5201434.1"/>
    <property type="molecule type" value="Genomic_DNA"/>
</dbReference>
<dbReference type="Proteomes" id="UP001150904">
    <property type="component" value="Unassembled WGS sequence"/>
</dbReference>
<evidence type="ECO:0000313" key="1">
    <source>
        <dbReference type="EMBL" id="KAJ5201434.1"/>
    </source>
</evidence>
<sequence length="254" mass="28465">MPSLAQVTTVKETNRKFEIGWAVSFIALPRVQSFCGPDCIREGPPDEAIGSRYPHSDFNSMVEIVELWDSCIDEVAISGFLKYTPCLKSLTYWHLPRNSKGHQDWDLCRFIIAVHHKVGNHLEKLSAIPVIWKPRCSITPWQAITRLQSLELPLEVVICSLAAAELAEPESSNFESLLGDLVPASVSQLSLFSRGKHPHKRAVDLLFREFASRKHLQTPALKEIRLTCPDDADDSYKSQCAKLAAEMDKANVAL</sequence>
<dbReference type="GeneID" id="83180460"/>
<dbReference type="AlphaFoldDB" id="A0A9W9MHJ0"/>
<dbReference type="OrthoDB" id="5421601at2759"/>
<name>A0A9W9MHJ0_9EURO</name>
<reference evidence="1" key="2">
    <citation type="journal article" date="2023" name="IMA Fungus">
        <title>Comparative genomic study of the Penicillium genus elucidates a diverse pangenome and 15 lateral gene transfer events.</title>
        <authorList>
            <person name="Petersen C."/>
            <person name="Sorensen T."/>
            <person name="Nielsen M.R."/>
            <person name="Sondergaard T.E."/>
            <person name="Sorensen J.L."/>
            <person name="Fitzpatrick D.A."/>
            <person name="Frisvad J.C."/>
            <person name="Nielsen K.L."/>
        </authorList>
    </citation>
    <scope>NUCLEOTIDE SEQUENCE</scope>
    <source>
        <strain evidence="1">IBT 15544</strain>
    </source>
</reference>
<organism evidence="1 2">
    <name type="scientific">Penicillium cinerascens</name>
    <dbReference type="NCBI Taxonomy" id="70096"/>
    <lineage>
        <taxon>Eukaryota</taxon>
        <taxon>Fungi</taxon>
        <taxon>Dikarya</taxon>
        <taxon>Ascomycota</taxon>
        <taxon>Pezizomycotina</taxon>
        <taxon>Eurotiomycetes</taxon>
        <taxon>Eurotiomycetidae</taxon>
        <taxon>Eurotiales</taxon>
        <taxon>Aspergillaceae</taxon>
        <taxon>Penicillium</taxon>
    </lineage>
</organism>
<accession>A0A9W9MHJ0</accession>
<keyword evidence="2" id="KW-1185">Reference proteome</keyword>
<protein>
    <submittedName>
        <fullName evidence="1">Uncharacterized protein</fullName>
    </submittedName>
</protein>
<comment type="caution">
    <text evidence="1">The sequence shown here is derived from an EMBL/GenBank/DDBJ whole genome shotgun (WGS) entry which is preliminary data.</text>
</comment>
<dbReference type="RefSeq" id="XP_058307350.1">
    <property type="nucleotide sequence ID" value="XM_058453159.1"/>
</dbReference>